<evidence type="ECO:0000256" key="1">
    <source>
        <dbReference type="SAM" id="Phobius"/>
    </source>
</evidence>
<feature type="transmembrane region" description="Helical" evidence="1">
    <location>
        <begin position="6"/>
        <end position="25"/>
    </location>
</feature>
<protein>
    <submittedName>
        <fullName evidence="2">Uncharacterized protein</fullName>
    </submittedName>
</protein>
<keyword evidence="1" id="KW-0812">Transmembrane</keyword>
<dbReference type="Proteomes" id="UP000189733">
    <property type="component" value="Unassembled WGS sequence"/>
</dbReference>
<keyword evidence="3" id="KW-1185">Reference proteome</keyword>
<proteinExistence type="predicted"/>
<organism evidence="2 3">
    <name type="scientific">Desulfobaculum bizertense DSM 18034</name>
    <dbReference type="NCBI Taxonomy" id="1121442"/>
    <lineage>
        <taxon>Bacteria</taxon>
        <taxon>Pseudomonadati</taxon>
        <taxon>Thermodesulfobacteriota</taxon>
        <taxon>Desulfovibrionia</taxon>
        <taxon>Desulfovibrionales</taxon>
        <taxon>Desulfovibrionaceae</taxon>
        <taxon>Desulfobaculum</taxon>
    </lineage>
</organism>
<feature type="transmembrane region" description="Helical" evidence="1">
    <location>
        <begin position="32"/>
        <end position="49"/>
    </location>
</feature>
<sequence>MTTQLPFWTLIIGVCLQGRLIYTLFRKHAPSFTAVLLAAAGAFCVLGGAVLLHDLVLACGQLLVSAVFWLCMRDVQR</sequence>
<dbReference type="AlphaFoldDB" id="A0A1T4VF32"/>
<evidence type="ECO:0000313" key="2">
    <source>
        <dbReference type="EMBL" id="SKA63506.1"/>
    </source>
</evidence>
<feature type="transmembrane region" description="Helical" evidence="1">
    <location>
        <begin position="55"/>
        <end position="72"/>
    </location>
</feature>
<dbReference type="EMBL" id="FUYA01000001">
    <property type="protein sequence ID" value="SKA63506.1"/>
    <property type="molecule type" value="Genomic_DNA"/>
</dbReference>
<keyword evidence="1" id="KW-1133">Transmembrane helix</keyword>
<gene>
    <name evidence="2" type="ORF">SAMN02745702_00150</name>
</gene>
<accession>A0A1T4VF32</accession>
<reference evidence="2 3" key="1">
    <citation type="submission" date="2017-02" db="EMBL/GenBank/DDBJ databases">
        <authorList>
            <person name="Peterson S.W."/>
        </authorList>
    </citation>
    <scope>NUCLEOTIDE SEQUENCE [LARGE SCALE GENOMIC DNA]</scope>
    <source>
        <strain evidence="2 3">DSM 18034</strain>
    </source>
</reference>
<evidence type="ECO:0000313" key="3">
    <source>
        <dbReference type="Proteomes" id="UP000189733"/>
    </source>
</evidence>
<dbReference type="STRING" id="1121442.SAMN02745702_00150"/>
<keyword evidence="1" id="KW-0472">Membrane</keyword>
<name>A0A1T4VF32_9BACT</name>